<organism evidence="4 5">
    <name type="scientific">Acidaminococcus fermentans</name>
    <dbReference type="NCBI Taxonomy" id="905"/>
    <lineage>
        <taxon>Bacteria</taxon>
        <taxon>Bacillati</taxon>
        <taxon>Bacillota</taxon>
        <taxon>Negativicutes</taxon>
        <taxon>Acidaminococcales</taxon>
        <taxon>Acidaminococcaceae</taxon>
        <taxon>Acidaminococcus</taxon>
    </lineage>
</organism>
<dbReference type="GO" id="GO:0005886">
    <property type="term" value="C:plasma membrane"/>
    <property type="evidence" value="ECO:0007669"/>
    <property type="project" value="UniProtKB-SubCell"/>
</dbReference>
<keyword evidence="2 3" id="KW-0472">Membrane</keyword>
<name>A0A1H2VVL9_ACIFE</name>
<dbReference type="Proteomes" id="UP000182379">
    <property type="component" value="Unassembled WGS sequence"/>
</dbReference>
<protein>
    <recommendedName>
        <fullName evidence="2">Biotin transporter</fullName>
    </recommendedName>
</protein>
<feature type="transmembrane region" description="Helical" evidence="3">
    <location>
        <begin position="81"/>
        <end position="99"/>
    </location>
</feature>
<evidence type="ECO:0000313" key="4">
    <source>
        <dbReference type="EMBL" id="SDW72333.1"/>
    </source>
</evidence>
<gene>
    <name evidence="4" type="ORF">SAMN05216495_10511</name>
</gene>
<comment type="caution">
    <text evidence="4">The sequence shown here is derived from an EMBL/GenBank/DDBJ whole genome shotgun (WGS) entry which is preliminary data.</text>
</comment>
<sequence>MRLREMVLCGLFIALVAVGALIRIPVGSDVYTLQFMFTLLAGLLLGGRLGALAVGTYVLMGLVGIPVFASGGGPSYVLQPTFGYLVGFTVQAWVCGKMARQGEGEVTLGRLLTINMVGMVIVYVLGISYFWLSSNYLIQAPIGFWAALWYCGVLQVVPDFLLCLGAAFVGLRCRKAGIWV</sequence>
<keyword evidence="3" id="KW-1133">Transmembrane helix</keyword>
<dbReference type="PIRSF" id="PIRSF016661">
    <property type="entry name" value="BioY"/>
    <property type="match status" value="1"/>
</dbReference>
<keyword evidence="3" id="KW-0812">Transmembrane</keyword>
<feature type="transmembrane region" description="Helical" evidence="3">
    <location>
        <begin position="144"/>
        <end position="171"/>
    </location>
</feature>
<dbReference type="EMBL" id="FNOP01000005">
    <property type="protein sequence ID" value="SDW72333.1"/>
    <property type="molecule type" value="Genomic_DNA"/>
</dbReference>
<dbReference type="AlphaFoldDB" id="A0A1H2VVL9"/>
<reference evidence="4 5" key="1">
    <citation type="submission" date="2016-10" db="EMBL/GenBank/DDBJ databases">
        <authorList>
            <person name="Varghese N."/>
            <person name="Submissions S."/>
        </authorList>
    </citation>
    <scope>NUCLEOTIDE SEQUENCE [LARGE SCALE GENOMIC DNA]</scope>
    <source>
        <strain evidence="4 5">WCC6</strain>
    </source>
</reference>
<dbReference type="PANTHER" id="PTHR34295">
    <property type="entry name" value="BIOTIN TRANSPORTER BIOY"/>
    <property type="match status" value="1"/>
</dbReference>
<evidence type="ECO:0000256" key="1">
    <source>
        <dbReference type="ARBA" id="ARBA00010692"/>
    </source>
</evidence>
<dbReference type="Pfam" id="PF02632">
    <property type="entry name" value="BioY"/>
    <property type="match status" value="1"/>
</dbReference>
<dbReference type="Gene3D" id="1.10.1760.20">
    <property type="match status" value="1"/>
</dbReference>
<evidence type="ECO:0000256" key="2">
    <source>
        <dbReference type="PIRNR" id="PIRNR016661"/>
    </source>
</evidence>
<evidence type="ECO:0000313" key="5">
    <source>
        <dbReference type="Proteomes" id="UP000182379"/>
    </source>
</evidence>
<comment type="subcellular location">
    <subcellularLocation>
        <location evidence="2">Cell membrane</location>
        <topology evidence="2">Multi-pass membrane protein</topology>
    </subcellularLocation>
</comment>
<feature type="transmembrane region" description="Helical" evidence="3">
    <location>
        <begin position="51"/>
        <end position="69"/>
    </location>
</feature>
<accession>A0A1H2VVL9</accession>
<evidence type="ECO:0000256" key="3">
    <source>
        <dbReference type="SAM" id="Phobius"/>
    </source>
</evidence>
<dbReference type="InterPro" id="IPR003784">
    <property type="entry name" value="BioY"/>
</dbReference>
<proteinExistence type="inferred from homology"/>
<dbReference type="RefSeq" id="WP_074705269.1">
    <property type="nucleotide sequence ID" value="NZ_FNOP01000005.1"/>
</dbReference>
<feature type="transmembrane region" description="Helical" evidence="3">
    <location>
        <begin position="30"/>
        <end position="46"/>
    </location>
</feature>
<dbReference type="PANTHER" id="PTHR34295:SF1">
    <property type="entry name" value="BIOTIN TRANSPORTER BIOY"/>
    <property type="match status" value="1"/>
</dbReference>
<keyword evidence="2" id="KW-1003">Cell membrane</keyword>
<keyword evidence="2" id="KW-0813">Transport</keyword>
<comment type="similarity">
    <text evidence="1 2">Belongs to the BioY family.</text>
</comment>
<dbReference type="GO" id="GO:0015225">
    <property type="term" value="F:biotin transmembrane transporter activity"/>
    <property type="evidence" value="ECO:0007669"/>
    <property type="project" value="UniProtKB-UniRule"/>
</dbReference>
<feature type="transmembrane region" description="Helical" evidence="3">
    <location>
        <begin position="111"/>
        <end position="132"/>
    </location>
</feature>